<reference evidence="2" key="2">
    <citation type="submission" date="2007-03" db="EMBL/GenBank/DDBJ databases">
        <authorList>
            <person name="Lorenzi H."/>
            <person name="Amedeo P."/>
            <person name="Inman J."/>
            <person name="Schobel S."/>
            <person name="Caler E."/>
        </authorList>
    </citation>
    <scope>GENOME REANNOTATION</scope>
    <source>
        <strain evidence="2">HM-1:IMSS</strain>
    </source>
</reference>
<feature type="compositionally biased region" description="Polar residues" evidence="1">
    <location>
        <begin position="55"/>
        <end position="70"/>
    </location>
</feature>
<dbReference type="OrthoDB" id="4025787at2759"/>
<reference evidence="2" key="1">
    <citation type="journal article" date="2005" name="Nature">
        <title>The genome of the protist parasite Entamoeba histolytica.</title>
        <authorList>
            <person name="Loftus B."/>
            <person name="Anderson I."/>
            <person name="Davies R."/>
            <person name="Alsmark U.C."/>
            <person name="Samuelson J."/>
            <person name="Amedeo P."/>
            <person name="Roncaglia P."/>
            <person name="Berriman M."/>
            <person name="Hirt R.P."/>
            <person name="Mann B.J."/>
            <person name="Nozaki T."/>
            <person name="Suh B."/>
            <person name="Pop M."/>
            <person name="Duchene M."/>
            <person name="Ackers J."/>
            <person name="Tannich E."/>
            <person name="Leippe M."/>
            <person name="Hofer M."/>
            <person name="Bruchhaus I."/>
            <person name="Willhoeft U."/>
            <person name="Bhattacharya A."/>
            <person name="Chillingworth T."/>
            <person name="Churcher C."/>
            <person name="Hance Z."/>
            <person name="Harris B."/>
            <person name="Harris D."/>
            <person name="Jagels K."/>
            <person name="Moule S."/>
            <person name="Mungall K."/>
            <person name="Ormond D."/>
            <person name="Squares R."/>
            <person name="Whitehead S."/>
            <person name="Quail M.A."/>
            <person name="Rabbinowitsch E."/>
            <person name="Norbertczak H."/>
            <person name="Price C."/>
            <person name="Wang Z."/>
            <person name="Guillen N."/>
            <person name="Gilchrist C."/>
            <person name="Stroup S.E."/>
            <person name="Bhattacharya S."/>
            <person name="Lohia A."/>
            <person name="Foster P.G."/>
            <person name="Sicheritz-Ponten T."/>
            <person name="Weber C."/>
            <person name="Singh U."/>
            <person name="Mukherjee C."/>
            <person name="El-Sayed N.M."/>
            <person name="Petri W.A.Jr."/>
            <person name="Clark C.G."/>
            <person name="Embley T.M."/>
            <person name="Barrell B."/>
            <person name="Fraser C.M."/>
            <person name="Hall N."/>
        </authorList>
    </citation>
    <scope>NUCLEOTIDE SEQUENCE [LARGE SCALE GENOMIC DNA]</scope>
    <source>
        <strain evidence="2">HM-1:IMSS</strain>
    </source>
</reference>
<dbReference type="Proteomes" id="UP000001926">
    <property type="component" value="Partially assembled WGS sequence"/>
</dbReference>
<dbReference type="EMBL" id="DS572353">
    <property type="protein sequence ID" value="EDS88635.1"/>
    <property type="molecule type" value="Genomic_DNA"/>
</dbReference>
<accession>B1N5X3</accession>
<evidence type="ECO:0000256" key="1">
    <source>
        <dbReference type="SAM" id="MobiDB-lite"/>
    </source>
</evidence>
<proteinExistence type="predicted"/>
<gene>
    <name evidence="2" type="ORF">EHI_184110</name>
</gene>
<dbReference type="AlphaFoldDB" id="B1N5X3"/>
<organism evidence="2 3">
    <name type="scientific">Entamoeba histolytica (strain ATCC 30459 / HM-1:IMSS / ABRM)</name>
    <dbReference type="NCBI Taxonomy" id="294381"/>
    <lineage>
        <taxon>Eukaryota</taxon>
        <taxon>Amoebozoa</taxon>
        <taxon>Evosea</taxon>
        <taxon>Archamoebae</taxon>
        <taxon>Mastigamoebida</taxon>
        <taxon>Entamoebidae</taxon>
        <taxon>Entamoeba</taxon>
    </lineage>
</organism>
<dbReference type="KEGG" id="ehi:EHI_184110"/>
<feature type="region of interest" description="Disordered" evidence="1">
    <location>
        <begin position="54"/>
        <end position="90"/>
    </location>
</feature>
<dbReference type="InParanoid" id="B1N5X3"/>
<evidence type="ECO:0000313" key="2">
    <source>
        <dbReference type="EMBL" id="EDS88635.1"/>
    </source>
</evidence>
<keyword evidence="3" id="KW-1185">Reference proteome</keyword>
<name>B1N5X3_ENTH1</name>
<sequence length="213" mass="23919">MDMSSNAGHWIAESGDMYYQESFNYEPSVAYNSHINPFPVIEQSKIEPQFEGLKRSSTVPELPTQVQQPTSHRRAKSTCEPSKKRSSSTLQFRVYKAPSSKGKKSLTPELNHRRTISEPSFAVPRNSNAFDFMDFDNQMFVDLNGDDSPGNCNSVMSESNIFTPSTEYSESEDYTSGLLKSSNMDTFSLGGCGSNEFLGSNQFDFDFNSYVSY</sequence>
<evidence type="ECO:0000313" key="3">
    <source>
        <dbReference type="Proteomes" id="UP000001926"/>
    </source>
</evidence>
<protein>
    <submittedName>
        <fullName evidence="2">Uncharacterized protein</fullName>
    </submittedName>
</protein>